<dbReference type="Proteomes" id="UP001266305">
    <property type="component" value="Unassembled WGS sequence"/>
</dbReference>
<evidence type="ECO:0000313" key="1">
    <source>
        <dbReference type="EMBL" id="KAK2086163.1"/>
    </source>
</evidence>
<proteinExistence type="predicted"/>
<dbReference type="EMBL" id="JASSZA010000020">
    <property type="protein sequence ID" value="KAK2086163.1"/>
    <property type="molecule type" value="Genomic_DNA"/>
</dbReference>
<comment type="caution">
    <text evidence="1">The sequence shown here is derived from an EMBL/GenBank/DDBJ whole genome shotgun (WGS) entry which is preliminary data.</text>
</comment>
<evidence type="ECO:0000313" key="2">
    <source>
        <dbReference type="Proteomes" id="UP001266305"/>
    </source>
</evidence>
<gene>
    <name evidence="1" type="ORF">P7K49_035588</name>
</gene>
<keyword evidence="2" id="KW-1185">Reference proteome</keyword>
<reference evidence="1 2" key="1">
    <citation type="submission" date="2023-05" db="EMBL/GenBank/DDBJ databases">
        <title>B98-5 Cell Line De Novo Hybrid Assembly: An Optical Mapping Approach.</title>
        <authorList>
            <person name="Kananen K."/>
            <person name="Auerbach J.A."/>
            <person name="Kautto E."/>
            <person name="Blachly J.S."/>
        </authorList>
    </citation>
    <scope>NUCLEOTIDE SEQUENCE [LARGE SCALE GENOMIC DNA]</scope>
    <source>
        <strain evidence="1">B95-8</strain>
        <tissue evidence="1">Cell line</tissue>
    </source>
</reference>
<sequence>ATDSVRPEFPACLQTQSLAPAWAQCARRLWVPRSLPCWCRSTHLPSYHYSSRGGPETLAHWFCHLQRCSTTPSPPATCRGVQTPPAPLPPAEVFNHPQPPCHLQRCSDTPSPPATCRGVQPPPAPLPPAEVFNHPQPPCHLQRCSTTPSPPATCRGVQTPPAPLPPAEVFNHPQPPCHLQRCSDTPSPPATCRGVQPPPAPLPPAEVFTPSPPATCRGVQPPPAPLPPAEVFNHPQPPCHLQRCSTTPSHRHLLLFSPSFGPGSYPALGGWPLTGVNRGTGCGMTICVPSVQSEVTSGASFPSTPSSYPSLLCPEAEASQSLKLFISRKQ</sequence>
<feature type="non-terminal residue" evidence="1">
    <location>
        <position position="1"/>
    </location>
</feature>
<protein>
    <submittedName>
        <fullName evidence="1">Uncharacterized protein</fullName>
    </submittedName>
</protein>
<name>A0ABQ9TN28_SAGOE</name>
<organism evidence="1 2">
    <name type="scientific">Saguinus oedipus</name>
    <name type="common">Cotton-top tamarin</name>
    <name type="synonym">Oedipomidas oedipus</name>
    <dbReference type="NCBI Taxonomy" id="9490"/>
    <lineage>
        <taxon>Eukaryota</taxon>
        <taxon>Metazoa</taxon>
        <taxon>Chordata</taxon>
        <taxon>Craniata</taxon>
        <taxon>Vertebrata</taxon>
        <taxon>Euteleostomi</taxon>
        <taxon>Mammalia</taxon>
        <taxon>Eutheria</taxon>
        <taxon>Euarchontoglires</taxon>
        <taxon>Primates</taxon>
        <taxon>Haplorrhini</taxon>
        <taxon>Platyrrhini</taxon>
        <taxon>Cebidae</taxon>
        <taxon>Callitrichinae</taxon>
        <taxon>Saguinus</taxon>
    </lineage>
</organism>
<accession>A0ABQ9TN28</accession>